<keyword evidence="3" id="KW-1185">Reference proteome</keyword>
<dbReference type="AlphaFoldDB" id="A0A9P6JT99"/>
<feature type="compositionally biased region" description="Basic and acidic residues" evidence="1">
    <location>
        <begin position="1"/>
        <end position="14"/>
    </location>
</feature>
<dbReference type="Proteomes" id="UP000807306">
    <property type="component" value="Unassembled WGS sequence"/>
</dbReference>
<feature type="compositionally biased region" description="Acidic residues" evidence="1">
    <location>
        <begin position="23"/>
        <end position="36"/>
    </location>
</feature>
<name>A0A9P6JT99_9AGAR</name>
<accession>A0A9P6JT99</accession>
<feature type="region of interest" description="Disordered" evidence="1">
    <location>
        <begin position="1"/>
        <end position="41"/>
    </location>
</feature>
<evidence type="ECO:0000313" key="2">
    <source>
        <dbReference type="EMBL" id="KAF9531708.1"/>
    </source>
</evidence>
<gene>
    <name evidence="2" type="ORF">CPB83DRAFT_82223</name>
</gene>
<evidence type="ECO:0000313" key="3">
    <source>
        <dbReference type="Proteomes" id="UP000807306"/>
    </source>
</evidence>
<dbReference type="InterPro" id="IPR039646">
    <property type="entry name" value="ZNHIT2"/>
</dbReference>
<sequence>MIEILQKFEEESTNHTKATGNPDDSEDEDEDEDEDGPNGLVERFASVDLDSASEEAIWAALTPEERKKFLKALEDPTSQLAQDLLASSDLDKELEDPWWEASTVDPSDEPVAKGIPHKYGSRPPMMTIPQSMIKPVPSGHPLVYNMCSICIAYAYITRSLATSPVGNLRPDQPEYHETVKLLRQMVPFLSDRKSATLYPNLADVITDIWSSFEPGKMTNKLFALLLKDAASLLKPRRVSEVTMDHAETQDTSNFLSSHPHERPLLVLSDLRNVCSKRDASKQPPHHTAHKIVFYAAHIASTPTFILERLAEEIEHKSNQYSSMGLDDVELPTK</sequence>
<dbReference type="OrthoDB" id="18412at2759"/>
<protein>
    <submittedName>
        <fullName evidence="2">Uncharacterized protein</fullName>
    </submittedName>
</protein>
<reference evidence="2" key="1">
    <citation type="submission" date="2020-11" db="EMBL/GenBank/DDBJ databases">
        <authorList>
            <consortium name="DOE Joint Genome Institute"/>
            <person name="Ahrendt S."/>
            <person name="Riley R."/>
            <person name="Andreopoulos W."/>
            <person name="Labutti K."/>
            <person name="Pangilinan J."/>
            <person name="Ruiz-Duenas F.J."/>
            <person name="Barrasa J.M."/>
            <person name="Sanchez-Garcia M."/>
            <person name="Camarero S."/>
            <person name="Miyauchi S."/>
            <person name="Serrano A."/>
            <person name="Linde D."/>
            <person name="Babiker R."/>
            <person name="Drula E."/>
            <person name="Ayuso-Fernandez I."/>
            <person name="Pacheco R."/>
            <person name="Padilla G."/>
            <person name="Ferreira P."/>
            <person name="Barriuso J."/>
            <person name="Kellner H."/>
            <person name="Castanera R."/>
            <person name="Alfaro M."/>
            <person name="Ramirez L."/>
            <person name="Pisabarro A.G."/>
            <person name="Kuo A."/>
            <person name="Tritt A."/>
            <person name="Lipzen A."/>
            <person name="He G."/>
            <person name="Yan M."/>
            <person name="Ng V."/>
            <person name="Cullen D."/>
            <person name="Martin F."/>
            <person name="Rosso M.-N."/>
            <person name="Henrissat B."/>
            <person name="Hibbett D."/>
            <person name="Martinez A.T."/>
            <person name="Grigoriev I.V."/>
        </authorList>
    </citation>
    <scope>NUCLEOTIDE SEQUENCE</scope>
    <source>
        <strain evidence="2">CBS 506.95</strain>
    </source>
</reference>
<organism evidence="2 3">
    <name type="scientific">Crepidotus variabilis</name>
    <dbReference type="NCBI Taxonomy" id="179855"/>
    <lineage>
        <taxon>Eukaryota</taxon>
        <taxon>Fungi</taxon>
        <taxon>Dikarya</taxon>
        <taxon>Basidiomycota</taxon>
        <taxon>Agaricomycotina</taxon>
        <taxon>Agaricomycetes</taxon>
        <taxon>Agaricomycetidae</taxon>
        <taxon>Agaricales</taxon>
        <taxon>Agaricineae</taxon>
        <taxon>Crepidotaceae</taxon>
        <taxon>Crepidotus</taxon>
    </lineage>
</organism>
<dbReference type="PANTHER" id="PTHR15555">
    <property type="entry name" value="ZINC FINGER HIT DOMAIN CONTAINING PROTEIN 2 PROTEIN FON -RELATED"/>
    <property type="match status" value="1"/>
</dbReference>
<proteinExistence type="predicted"/>
<evidence type="ECO:0000256" key="1">
    <source>
        <dbReference type="SAM" id="MobiDB-lite"/>
    </source>
</evidence>
<dbReference type="PANTHER" id="PTHR15555:SF0">
    <property type="entry name" value="ZINC FINGER HIT DOMAIN-CONTAINING PROTEIN 2"/>
    <property type="match status" value="1"/>
</dbReference>
<comment type="caution">
    <text evidence="2">The sequence shown here is derived from an EMBL/GenBank/DDBJ whole genome shotgun (WGS) entry which is preliminary data.</text>
</comment>
<dbReference type="EMBL" id="MU157834">
    <property type="protein sequence ID" value="KAF9531708.1"/>
    <property type="molecule type" value="Genomic_DNA"/>
</dbReference>